<sequence length="195" mass="22705">MPKPTRPHYLATILLIIQREQERLNEIIPKISTRELTLEQLRELRSEWPGSLSMIDVHQWVLGGLDNLVDEYERGRVYKSSLRGLARQLEAYESGTRSYLAEHDHPCSAFLNQRGKVLARYQQAFERIYEPNGPLPHELQASIVRHLRDGYDLPRMEPRTEGEGWMLVFDQARPRVESQVVDIALARKHRNPSPC</sequence>
<organism evidence="1 2">
    <name type="scientific">Litchfieldella anticariensis (strain DSM 16096 / CECT 5854 / CIP 108499 / LMG 22089 / FP35)</name>
    <name type="common">Halomonas anticariensis</name>
    <dbReference type="NCBI Taxonomy" id="1121939"/>
    <lineage>
        <taxon>Bacteria</taxon>
        <taxon>Pseudomonadati</taxon>
        <taxon>Pseudomonadota</taxon>
        <taxon>Gammaproteobacteria</taxon>
        <taxon>Oceanospirillales</taxon>
        <taxon>Halomonadaceae</taxon>
        <taxon>Litchfieldella</taxon>
    </lineage>
</organism>
<dbReference type="PATRIC" id="fig|1121939.11.peg.2562"/>
<keyword evidence="2" id="KW-1185">Reference proteome</keyword>
<dbReference type="Proteomes" id="UP000014463">
    <property type="component" value="Unassembled WGS sequence"/>
</dbReference>
<evidence type="ECO:0000313" key="2">
    <source>
        <dbReference type="Proteomes" id="UP000014463"/>
    </source>
</evidence>
<gene>
    <name evidence="1" type="ORF">L861_19830</name>
</gene>
<dbReference type="EMBL" id="ASTJ01000029">
    <property type="protein sequence ID" value="EPC01903.1"/>
    <property type="molecule type" value="Genomic_DNA"/>
</dbReference>
<name>S2KN59_LITA3</name>
<dbReference type="RefSeq" id="WP_016417074.1">
    <property type="nucleotide sequence ID" value="NZ_AUAB01000012.1"/>
</dbReference>
<protein>
    <submittedName>
        <fullName evidence="1">Uncharacterized protein</fullName>
    </submittedName>
</protein>
<evidence type="ECO:0000313" key="1">
    <source>
        <dbReference type="EMBL" id="EPC01903.1"/>
    </source>
</evidence>
<proteinExistence type="predicted"/>
<accession>S2KN59</accession>
<reference evidence="1 2" key="1">
    <citation type="journal article" date="2013" name="Genome Announc.">
        <title>Draft genome sequence of the moderately halophilic gammaproteobacterium Halomonas anticariensis FP35.</title>
        <authorList>
            <person name="Tahrioui A."/>
            <person name="Quesada E."/>
            <person name="Llamas I."/>
        </authorList>
    </citation>
    <scope>NUCLEOTIDE SEQUENCE [LARGE SCALE GENOMIC DNA]</scope>
    <source>
        <strain evidence="2">DSM 16096 / CECT 5854 / LMG 22089 / FP35</strain>
    </source>
</reference>
<dbReference type="AlphaFoldDB" id="S2KN59"/>
<comment type="caution">
    <text evidence="1">The sequence shown here is derived from an EMBL/GenBank/DDBJ whole genome shotgun (WGS) entry which is preliminary data.</text>
</comment>